<name>A0A8X6Y2B6_9ARAC</name>
<dbReference type="EMBL" id="BMAV01014615">
    <property type="protein sequence ID" value="GFY63105.1"/>
    <property type="molecule type" value="Genomic_DNA"/>
</dbReference>
<dbReference type="OrthoDB" id="6429553at2759"/>
<protein>
    <submittedName>
        <fullName evidence="1">Uncharacterized protein</fullName>
    </submittedName>
</protein>
<sequence>MSARQTDLLQEEIRKMLKYQVIEIGESDYTPPMILVETRGRDPRPCIDYRKLNEIPLTPKVRRLTAFTTSFETSSITYAILVKKCALLFQQIDG</sequence>
<evidence type="ECO:0000313" key="1">
    <source>
        <dbReference type="EMBL" id="GFY63105.1"/>
    </source>
</evidence>
<evidence type="ECO:0000313" key="2">
    <source>
        <dbReference type="Proteomes" id="UP000886998"/>
    </source>
</evidence>
<organism evidence="1 2">
    <name type="scientific">Trichonephila inaurata madagascariensis</name>
    <dbReference type="NCBI Taxonomy" id="2747483"/>
    <lineage>
        <taxon>Eukaryota</taxon>
        <taxon>Metazoa</taxon>
        <taxon>Ecdysozoa</taxon>
        <taxon>Arthropoda</taxon>
        <taxon>Chelicerata</taxon>
        <taxon>Arachnida</taxon>
        <taxon>Araneae</taxon>
        <taxon>Araneomorphae</taxon>
        <taxon>Entelegynae</taxon>
        <taxon>Araneoidea</taxon>
        <taxon>Nephilidae</taxon>
        <taxon>Trichonephila</taxon>
        <taxon>Trichonephila inaurata</taxon>
    </lineage>
</organism>
<gene>
    <name evidence="1" type="ORF">TNIN_12251</name>
</gene>
<dbReference type="Proteomes" id="UP000886998">
    <property type="component" value="Unassembled WGS sequence"/>
</dbReference>
<dbReference type="InterPro" id="IPR043502">
    <property type="entry name" value="DNA/RNA_pol_sf"/>
</dbReference>
<dbReference type="Gene3D" id="3.10.10.10">
    <property type="entry name" value="HIV Type 1 Reverse Transcriptase, subunit A, domain 1"/>
    <property type="match status" value="1"/>
</dbReference>
<accession>A0A8X6Y2B6</accession>
<reference evidence="1" key="1">
    <citation type="submission" date="2020-08" db="EMBL/GenBank/DDBJ databases">
        <title>Multicomponent nature underlies the extraordinary mechanical properties of spider dragline silk.</title>
        <authorList>
            <person name="Kono N."/>
            <person name="Nakamura H."/>
            <person name="Mori M."/>
            <person name="Yoshida Y."/>
            <person name="Ohtoshi R."/>
            <person name="Malay A.D."/>
            <person name="Moran D.A.P."/>
            <person name="Tomita M."/>
            <person name="Numata K."/>
            <person name="Arakawa K."/>
        </authorList>
    </citation>
    <scope>NUCLEOTIDE SEQUENCE</scope>
</reference>
<comment type="caution">
    <text evidence="1">The sequence shown here is derived from an EMBL/GenBank/DDBJ whole genome shotgun (WGS) entry which is preliminary data.</text>
</comment>
<dbReference type="GO" id="GO:0071897">
    <property type="term" value="P:DNA biosynthetic process"/>
    <property type="evidence" value="ECO:0007669"/>
    <property type="project" value="UniProtKB-ARBA"/>
</dbReference>
<proteinExistence type="predicted"/>
<dbReference type="AlphaFoldDB" id="A0A8X6Y2B6"/>
<keyword evidence="2" id="KW-1185">Reference proteome</keyword>
<dbReference type="SUPFAM" id="SSF56672">
    <property type="entry name" value="DNA/RNA polymerases"/>
    <property type="match status" value="1"/>
</dbReference>